<protein>
    <submittedName>
        <fullName evidence="1">Helix-turn-helix domain-containing protein</fullName>
    </submittedName>
</protein>
<dbReference type="RefSeq" id="WP_213498115.1">
    <property type="nucleotide sequence ID" value="NZ_CP074694.1"/>
</dbReference>
<keyword evidence="2" id="KW-1185">Reference proteome</keyword>
<evidence type="ECO:0000313" key="1">
    <source>
        <dbReference type="EMBL" id="QVL33225.1"/>
    </source>
</evidence>
<dbReference type="AlphaFoldDB" id="A0A8E6B6W7"/>
<gene>
    <name evidence="1" type="ORF">KIH39_04725</name>
</gene>
<proteinExistence type="predicted"/>
<evidence type="ECO:0000313" key="2">
    <source>
        <dbReference type="Proteomes" id="UP000676194"/>
    </source>
</evidence>
<accession>A0A8E6B6W7</accession>
<organism evidence="1 2">
    <name type="scientific">Telmatocola sphagniphila</name>
    <dbReference type="NCBI Taxonomy" id="1123043"/>
    <lineage>
        <taxon>Bacteria</taxon>
        <taxon>Pseudomonadati</taxon>
        <taxon>Planctomycetota</taxon>
        <taxon>Planctomycetia</taxon>
        <taxon>Gemmatales</taxon>
        <taxon>Gemmataceae</taxon>
    </lineage>
</organism>
<dbReference type="Proteomes" id="UP000676194">
    <property type="component" value="Chromosome"/>
</dbReference>
<reference evidence="1" key="1">
    <citation type="submission" date="2021-05" db="EMBL/GenBank/DDBJ databases">
        <title>Complete genome sequence of the cellulolytic planctomycete Telmatocola sphagniphila SP2T and characterization of the first cellulase from planctomycetes.</title>
        <authorList>
            <person name="Rakitin A.L."/>
            <person name="Beletsky A.V."/>
            <person name="Naumoff D.G."/>
            <person name="Kulichevskaya I.S."/>
            <person name="Mardanov A.V."/>
            <person name="Ravin N.V."/>
            <person name="Dedysh S.N."/>
        </authorList>
    </citation>
    <scope>NUCLEOTIDE SEQUENCE</scope>
    <source>
        <strain evidence="1">SP2T</strain>
    </source>
</reference>
<dbReference type="EMBL" id="CP074694">
    <property type="protein sequence ID" value="QVL33225.1"/>
    <property type="molecule type" value="Genomic_DNA"/>
</dbReference>
<name>A0A8E6B6W7_9BACT</name>
<sequence>MANESEPKYVTAAEVAKQLKVSVIAVHRWMTHGKKGIVLPAIKPGRVWLTTQKWLDEWAKKVTPGMPMQFGSRTESYHAS</sequence>
<dbReference type="KEGG" id="tsph:KIH39_04725"/>